<dbReference type="EMBL" id="CALSDN010000008">
    <property type="protein sequence ID" value="CAH6722182.1"/>
    <property type="molecule type" value="Genomic_DNA"/>
</dbReference>
<gene>
    <name evidence="1" type="ORF">CLIB1444_08S03730</name>
</gene>
<proteinExistence type="predicted"/>
<organism evidence="1 2">
    <name type="scientific">[Candida] jaroonii</name>
    <dbReference type="NCBI Taxonomy" id="467808"/>
    <lineage>
        <taxon>Eukaryota</taxon>
        <taxon>Fungi</taxon>
        <taxon>Dikarya</taxon>
        <taxon>Ascomycota</taxon>
        <taxon>Saccharomycotina</taxon>
        <taxon>Pichiomycetes</taxon>
        <taxon>Debaryomycetaceae</taxon>
        <taxon>Yamadazyma</taxon>
    </lineage>
</organism>
<accession>A0ACA9YC46</accession>
<protein>
    <submittedName>
        <fullName evidence="1">Uncharacterized protein</fullName>
    </submittedName>
</protein>
<sequence length="385" mass="43796">MTDYTNSNETHCVKNCFSCPECESMLSIRVKDDMVEDRKGKKFCFTCTFCDYSYNSEVILKPKSVWNIVKDEHTKSVKDVISFNKAKSYYTNLLNLETLTDQTVRDLKLGKEVSSPKSLEHLKTYNLNIDNADDTDKLKYLIDHMEFEKDEYQNEPHQNSGVSILQNPFPVPRKLITRETMKCCDCSQVLQLPNEEMISTKFICKFTASDYIPTINISPMINHSWPTWQKGNFTLLVNIINPLRSSVTVTLSSPSSVTTGNGTINTTIPVSEITIGPYNDKDHPIRSIPTPFLTKSTKLSRAEIVMRTGRIGAQSTNQIESLIEKSDNWGCLPIELTLEDTCDIRIPIHVSVKTKLPDAIKSLKLSRPELLFGFWTVIELPCNRD</sequence>
<name>A0ACA9YC46_9ASCO</name>
<dbReference type="Proteomes" id="UP001152531">
    <property type="component" value="Unassembled WGS sequence"/>
</dbReference>
<evidence type="ECO:0000313" key="2">
    <source>
        <dbReference type="Proteomes" id="UP001152531"/>
    </source>
</evidence>
<evidence type="ECO:0000313" key="1">
    <source>
        <dbReference type="EMBL" id="CAH6722182.1"/>
    </source>
</evidence>
<reference evidence="1" key="1">
    <citation type="submission" date="2022-06" db="EMBL/GenBank/DDBJ databases">
        <authorList>
            <person name="Legras J.-L."/>
            <person name="Devillers H."/>
            <person name="Grondin C."/>
        </authorList>
    </citation>
    <scope>NUCLEOTIDE SEQUENCE</scope>
    <source>
        <strain evidence="1">CLIB 1444</strain>
    </source>
</reference>
<comment type="caution">
    <text evidence="1">The sequence shown here is derived from an EMBL/GenBank/DDBJ whole genome shotgun (WGS) entry which is preliminary data.</text>
</comment>
<keyword evidence="2" id="KW-1185">Reference proteome</keyword>